<protein>
    <submittedName>
        <fullName evidence="1">Uncharacterized protein</fullName>
    </submittedName>
</protein>
<reference evidence="1" key="1">
    <citation type="submission" date="2024-03" db="EMBL/GenBank/DDBJ databases">
        <title>Novel Streptomyces species of biotechnological and ecological value are a feature of Machair soil.</title>
        <authorList>
            <person name="Prole J.R."/>
            <person name="Goodfellow M."/>
            <person name="Allenby N."/>
            <person name="Ward A.C."/>
        </authorList>
    </citation>
    <scope>NUCLEOTIDE SEQUENCE</scope>
    <source>
        <strain evidence="1">MS2.AVA.5</strain>
    </source>
</reference>
<accession>A0ACC6PX66</accession>
<organism evidence="1 2">
    <name type="scientific">Streptomyces achmelvichensis</name>
    <dbReference type="NCBI Taxonomy" id="3134111"/>
    <lineage>
        <taxon>Bacteria</taxon>
        <taxon>Bacillati</taxon>
        <taxon>Actinomycetota</taxon>
        <taxon>Actinomycetes</taxon>
        <taxon>Kitasatosporales</taxon>
        <taxon>Streptomycetaceae</taxon>
        <taxon>Streptomyces</taxon>
    </lineage>
</organism>
<dbReference type="Proteomes" id="UP001377168">
    <property type="component" value="Unassembled WGS sequence"/>
</dbReference>
<gene>
    <name evidence="1" type="ORF">WKI67_21345</name>
</gene>
<comment type="caution">
    <text evidence="1">The sequence shown here is derived from an EMBL/GenBank/DDBJ whole genome shotgun (WGS) entry which is preliminary data.</text>
</comment>
<keyword evidence="2" id="KW-1185">Reference proteome</keyword>
<sequence>MPIGRHRRYRSAATATALLGVLFALLLCSPSYAGPADDVIVVTAQGQAPGCGKGAPDGDRGAHPATPPRGSAAYELLPAPHAAPCFTGPVLSAATPAITPDRAPPPPAPPTPVDLSVLRV</sequence>
<evidence type="ECO:0000313" key="1">
    <source>
        <dbReference type="EMBL" id="MEJ8635919.1"/>
    </source>
</evidence>
<name>A0ACC6PX66_9ACTN</name>
<proteinExistence type="predicted"/>
<evidence type="ECO:0000313" key="2">
    <source>
        <dbReference type="Proteomes" id="UP001377168"/>
    </source>
</evidence>
<dbReference type="EMBL" id="JBBKAJ010000022">
    <property type="protein sequence ID" value="MEJ8635919.1"/>
    <property type="molecule type" value="Genomic_DNA"/>
</dbReference>